<dbReference type="GO" id="GO:0006465">
    <property type="term" value="P:signal peptide processing"/>
    <property type="evidence" value="ECO:0007669"/>
    <property type="project" value="TreeGrafter"/>
</dbReference>
<dbReference type="PANTHER" id="PTHR30487:SF0">
    <property type="entry name" value="PREPILIN LEADER PEPTIDASE_N-METHYLTRANSFERASE-RELATED"/>
    <property type="match status" value="1"/>
</dbReference>
<dbReference type="InterPro" id="IPR050882">
    <property type="entry name" value="Prepilin_peptidase/N-MTase"/>
</dbReference>
<feature type="transmembrane region" description="Helical" evidence="1">
    <location>
        <begin position="159"/>
        <end position="178"/>
    </location>
</feature>
<dbReference type="OrthoDB" id="9789291at2"/>
<dbReference type="PANTHER" id="PTHR30487">
    <property type="entry name" value="TYPE 4 PREPILIN-LIKE PROTEINS LEADER PEPTIDE-PROCESSING ENZYME"/>
    <property type="match status" value="1"/>
</dbReference>
<evidence type="ECO:0000256" key="1">
    <source>
        <dbReference type="SAM" id="Phobius"/>
    </source>
</evidence>
<keyword evidence="1" id="KW-0472">Membrane</keyword>
<sequence>MAERTCAARPLLNRQRSVCPTCLRQLRWWQLLPLIGVLIQRGRCWDCHHPINLRSSYVELLCGTLALTSFPQPNLALLCGYAVLFFNSLTDTLQFTVYPITLLPPALLGLMGGFPFPDMPLVILGGLLLGLFLLARYSAKFGMGDVDVLLMLSCLAPPVTVITSLTLAAFAALVTFSLDRRSARRLPFVPFMTWGFVLCTQFGN</sequence>
<name>A0A426DAS2_9LACO</name>
<dbReference type="InterPro" id="IPR010627">
    <property type="entry name" value="Prepilin_pept_A24_N"/>
</dbReference>
<feature type="transmembrane region" description="Helical" evidence="1">
    <location>
        <begin position="95"/>
        <end position="114"/>
    </location>
</feature>
<feature type="domain" description="Prepilin peptidase A24 N-terminal" evidence="2">
    <location>
        <begin position="12"/>
        <end position="69"/>
    </location>
</feature>
<proteinExistence type="predicted"/>
<organism evidence="3 4">
    <name type="scientific">Lactiplantibacillus garii</name>
    <dbReference type="NCBI Taxonomy" id="2306423"/>
    <lineage>
        <taxon>Bacteria</taxon>
        <taxon>Bacillati</taxon>
        <taxon>Bacillota</taxon>
        <taxon>Bacilli</taxon>
        <taxon>Lactobacillales</taxon>
        <taxon>Lactobacillaceae</taxon>
        <taxon>Lactiplantibacillus</taxon>
    </lineage>
</organism>
<accession>A0A426DAS2</accession>
<keyword evidence="1" id="KW-0812">Transmembrane</keyword>
<keyword evidence="1" id="KW-1133">Transmembrane helix</keyword>
<comment type="caution">
    <text evidence="3">The sequence shown here is derived from an EMBL/GenBank/DDBJ whole genome shotgun (WGS) entry which is preliminary data.</text>
</comment>
<dbReference type="AlphaFoldDB" id="A0A426DAS2"/>
<feature type="transmembrane region" description="Helical" evidence="1">
    <location>
        <begin position="121"/>
        <end position="139"/>
    </location>
</feature>
<dbReference type="EMBL" id="QWZQ01000002">
    <property type="protein sequence ID" value="RRK11697.1"/>
    <property type="molecule type" value="Genomic_DNA"/>
</dbReference>
<evidence type="ECO:0000259" key="2">
    <source>
        <dbReference type="Pfam" id="PF06750"/>
    </source>
</evidence>
<evidence type="ECO:0000313" key="3">
    <source>
        <dbReference type="EMBL" id="RRK11697.1"/>
    </source>
</evidence>
<dbReference type="GO" id="GO:0004190">
    <property type="term" value="F:aspartic-type endopeptidase activity"/>
    <property type="evidence" value="ECO:0007669"/>
    <property type="project" value="TreeGrafter"/>
</dbReference>
<dbReference type="Pfam" id="PF06750">
    <property type="entry name" value="A24_N_bact"/>
    <property type="match status" value="1"/>
</dbReference>
<dbReference type="Proteomes" id="UP000283633">
    <property type="component" value="Unassembled WGS sequence"/>
</dbReference>
<protein>
    <submittedName>
        <fullName evidence="3">Prepilin peptidase</fullName>
    </submittedName>
</protein>
<keyword evidence="4" id="KW-1185">Reference proteome</keyword>
<feature type="transmembrane region" description="Helical" evidence="1">
    <location>
        <begin position="60"/>
        <end position="83"/>
    </location>
</feature>
<dbReference type="GO" id="GO:0005886">
    <property type="term" value="C:plasma membrane"/>
    <property type="evidence" value="ECO:0007669"/>
    <property type="project" value="TreeGrafter"/>
</dbReference>
<reference evidence="3 4" key="1">
    <citation type="submission" date="2018-08" db="EMBL/GenBank/DDBJ databases">
        <title>Genome Lactobacillus garii FI11369.</title>
        <authorList>
            <person name="Diaz M."/>
            <person name="Narbad A."/>
        </authorList>
    </citation>
    <scope>NUCLEOTIDE SEQUENCE [LARGE SCALE GENOMIC DNA]</scope>
    <source>
        <strain evidence="3 4">FI11369</strain>
    </source>
</reference>
<gene>
    <name evidence="3" type="ORF">D1831_01105</name>
</gene>
<evidence type="ECO:0000313" key="4">
    <source>
        <dbReference type="Proteomes" id="UP000283633"/>
    </source>
</evidence>